<dbReference type="Proteomes" id="UP000307808">
    <property type="component" value="Unassembled WGS sequence"/>
</dbReference>
<evidence type="ECO:0000256" key="10">
    <source>
        <dbReference type="ARBA" id="ARBA00039918"/>
    </source>
</evidence>
<evidence type="ECO:0000256" key="2">
    <source>
        <dbReference type="ARBA" id="ARBA00008240"/>
    </source>
</evidence>
<comment type="subcellular location">
    <subcellularLocation>
        <location evidence="1">Cell membrane</location>
        <topology evidence="1">Multi-pass membrane protein</topology>
    </subcellularLocation>
</comment>
<feature type="transmembrane region" description="Helical" evidence="12">
    <location>
        <begin position="45"/>
        <end position="64"/>
    </location>
</feature>
<feature type="transmembrane region" description="Helical" evidence="12">
    <location>
        <begin position="106"/>
        <end position="127"/>
    </location>
</feature>
<feature type="domain" description="Major facilitator superfamily (MFS) profile" evidence="13">
    <location>
        <begin position="33"/>
        <end position="443"/>
    </location>
</feature>
<evidence type="ECO:0000256" key="12">
    <source>
        <dbReference type="SAM" id="Phobius"/>
    </source>
</evidence>
<keyword evidence="7 12" id="KW-1133">Transmembrane helix</keyword>
<dbReference type="FunFam" id="1.20.1250.20:FF:000001">
    <property type="entry name" value="Dicarboxylate MFS transporter"/>
    <property type="match status" value="1"/>
</dbReference>
<keyword evidence="8 12" id="KW-0472">Membrane</keyword>
<evidence type="ECO:0000313" key="15">
    <source>
        <dbReference type="Proteomes" id="UP000307808"/>
    </source>
</evidence>
<feature type="region of interest" description="Disordered" evidence="11">
    <location>
        <begin position="1"/>
        <end position="28"/>
    </location>
</feature>
<dbReference type="InterPro" id="IPR011701">
    <property type="entry name" value="MFS"/>
</dbReference>
<keyword evidence="4" id="KW-1003">Cell membrane</keyword>
<feature type="transmembrane region" description="Helical" evidence="12">
    <location>
        <begin position="294"/>
        <end position="314"/>
    </location>
</feature>
<keyword evidence="5 12" id="KW-0812">Transmembrane</keyword>
<organism evidence="14 15">
    <name type="scientific">Nocardioides jishulii</name>
    <dbReference type="NCBI Taxonomy" id="2575440"/>
    <lineage>
        <taxon>Bacteria</taxon>
        <taxon>Bacillati</taxon>
        <taxon>Actinomycetota</taxon>
        <taxon>Actinomycetes</taxon>
        <taxon>Propionibacteriales</taxon>
        <taxon>Nocardioidaceae</taxon>
        <taxon>Nocardioides</taxon>
    </lineage>
</organism>
<dbReference type="Pfam" id="PF07690">
    <property type="entry name" value="MFS_1"/>
    <property type="match status" value="1"/>
</dbReference>
<protein>
    <recommendedName>
        <fullName evidence="10">Putative proline/betaine transporter</fullName>
    </recommendedName>
</protein>
<evidence type="ECO:0000256" key="5">
    <source>
        <dbReference type="ARBA" id="ARBA00022692"/>
    </source>
</evidence>
<dbReference type="CDD" id="cd17369">
    <property type="entry name" value="MFS_ShiA_like"/>
    <property type="match status" value="1"/>
</dbReference>
<evidence type="ECO:0000256" key="8">
    <source>
        <dbReference type="ARBA" id="ARBA00023136"/>
    </source>
</evidence>
<dbReference type="OrthoDB" id="9066401at2"/>
<comment type="similarity">
    <text evidence="2">Belongs to the major facilitator superfamily. Metabolite:H+ Symporter (MHS) family (TC 2.A.1.6) family.</text>
</comment>
<dbReference type="Pfam" id="PF00083">
    <property type="entry name" value="Sugar_tr"/>
    <property type="match status" value="1"/>
</dbReference>
<dbReference type="AlphaFoldDB" id="A0A4U2YJL5"/>
<dbReference type="GO" id="GO:0015293">
    <property type="term" value="F:symporter activity"/>
    <property type="evidence" value="ECO:0007669"/>
    <property type="project" value="UniProtKB-KW"/>
</dbReference>
<feature type="transmembrane region" description="Helical" evidence="12">
    <location>
        <begin position="390"/>
        <end position="414"/>
    </location>
</feature>
<evidence type="ECO:0000256" key="6">
    <source>
        <dbReference type="ARBA" id="ARBA00022847"/>
    </source>
</evidence>
<dbReference type="Gene3D" id="1.20.1250.20">
    <property type="entry name" value="MFS general substrate transporter like domains"/>
    <property type="match status" value="1"/>
</dbReference>
<comment type="function">
    <text evidence="9">May be a proton symporter involved in the uptake of osmolytes such as proline and glycine betaine.</text>
</comment>
<evidence type="ECO:0000259" key="13">
    <source>
        <dbReference type="PROSITE" id="PS50850"/>
    </source>
</evidence>
<feature type="transmembrane region" description="Helical" evidence="12">
    <location>
        <begin position="133"/>
        <end position="158"/>
    </location>
</feature>
<dbReference type="InterPro" id="IPR036259">
    <property type="entry name" value="MFS_trans_sf"/>
</dbReference>
<sequence>MTTTVAPPAHAGSPAGGEGTPGHRAAPTGAGRAVASSFVGTAIEWYDFFIYGTAAALVLGPQFFPSDNELAGTLAAFATLAVGFVARPFGGAIMGHFGDRTGRKSMLVFSLLLMGAATVGIGLLPTYDTIGVWAPILLVLLRFVQGIGVGGEWGGAVLMATEHAPKGKAGLYGAAPQMGVPAGVILANVVFLICSQLMSNEAFLEWGWRIPFLLSATLVAVAMWIRLGVMESPAFAAVEEQDALAKMPLMEVITKNWRSVLLAGGTFIATNGIAYVFMVYVLNYGTTELGFSRGTMLALLIAACPLWMLGMGVSAYRSDIVGRRRVYVTGAVALLVCATVFFALIDTASIPVMLAAMLGLAYVLGYTVGPQSALFAELFPAHIRYSGATLGYQVGAILGGGIAPFVATALYAHYETSAAITVYFVGLCLVSLTCTVVLLRRPRLDLADTTPTATPAATEEVR</sequence>
<evidence type="ECO:0000256" key="7">
    <source>
        <dbReference type="ARBA" id="ARBA00022989"/>
    </source>
</evidence>
<dbReference type="PANTHER" id="PTHR43045">
    <property type="entry name" value="SHIKIMATE TRANSPORTER"/>
    <property type="match status" value="1"/>
</dbReference>
<keyword evidence="3" id="KW-0813">Transport</keyword>
<dbReference type="InterPro" id="IPR005828">
    <property type="entry name" value="MFS_sugar_transport-like"/>
</dbReference>
<dbReference type="SUPFAM" id="SSF103473">
    <property type="entry name" value="MFS general substrate transporter"/>
    <property type="match status" value="1"/>
</dbReference>
<keyword evidence="6" id="KW-0769">Symport</keyword>
<feature type="transmembrane region" description="Helical" evidence="12">
    <location>
        <begin position="210"/>
        <end position="229"/>
    </location>
</feature>
<dbReference type="RefSeq" id="WP_137066138.1">
    <property type="nucleotide sequence ID" value="NZ_CP040748.1"/>
</dbReference>
<dbReference type="GO" id="GO:0005886">
    <property type="term" value="C:plasma membrane"/>
    <property type="evidence" value="ECO:0007669"/>
    <property type="project" value="UniProtKB-SubCell"/>
</dbReference>
<evidence type="ECO:0000256" key="11">
    <source>
        <dbReference type="SAM" id="MobiDB-lite"/>
    </source>
</evidence>
<keyword evidence="15" id="KW-1185">Reference proteome</keyword>
<dbReference type="PROSITE" id="PS50850">
    <property type="entry name" value="MFS"/>
    <property type="match status" value="1"/>
</dbReference>
<evidence type="ECO:0000256" key="4">
    <source>
        <dbReference type="ARBA" id="ARBA00022475"/>
    </source>
</evidence>
<dbReference type="InterPro" id="IPR020846">
    <property type="entry name" value="MFS_dom"/>
</dbReference>
<feature type="transmembrane region" description="Helical" evidence="12">
    <location>
        <begin position="260"/>
        <end position="282"/>
    </location>
</feature>
<evidence type="ECO:0000256" key="9">
    <source>
        <dbReference type="ARBA" id="ARBA00037295"/>
    </source>
</evidence>
<feature type="transmembrane region" description="Helical" evidence="12">
    <location>
        <begin position="326"/>
        <end position="344"/>
    </location>
</feature>
<feature type="transmembrane region" description="Helical" evidence="12">
    <location>
        <begin position="420"/>
        <end position="439"/>
    </location>
</feature>
<evidence type="ECO:0000256" key="3">
    <source>
        <dbReference type="ARBA" id="ARBA00022448"/>
    </source>
</evidence>
<reference evidence="14 15" key="1">
    <citation type="submission" date="2019-04" db="EMBL/GenBank/DDBJ databases">
        <authorList>
            <person name="Dong K."/>
        </authorList>
    </citation>
    <scope>NUCLEOTIDE SEQUENCE [LARGE SCALE GENOMIC DNA]</scope>
    <source>
        <strain evidence="15">dk3543</strain>
    </source>
</reference>
<proteinExistence type="inferred from homology"/>
<feature type="transmembrane region" description="Helical" evidence="12">
    <location>
        <begin position="70"/>
        <end position="94"/>
    </location>
</feature>
<dbReference type="PANTHER" id="PTHR43045:SF1">
    <property type="entry name" value="SHIKIMATE TRANSPORTER"/>
    <property type="match status" value="1"/>
</dbReference>
<dbReference type="EMBL" id="SZPY01000003">
    <property type="protein sequence ID" value="TKI61299.1"/>
    <property type="molecule type" value="Genomic_DNA"/>
</dbReference>
<gene>
    <name evidence="14" type="ORF">FC770_10745</name>
</gene>
<evidence type="ECO:0000313" key="14">
    <source>
        <dbReference type="EMBL" id="TKI61299.1"/>
    </source>
</evidence>
<feature type="transmembrane region" description="Helical" evidence="12">
    <location>
        <begin position="179"/>
        <end position="198"/>
    </location>
</feature>
<feature type="compositionally biased region" description="Low complexity" evidence="11">
    <location>
        <begin position="1"/>
        <end position="13"/>
    </location>
</feature>
<name>A0A4U2YJL5_9ACTN</name>
<feature type="transmembrane region" description="Helical" evidence="12">
    <location>
        <begin position="350"/>
        <end position="369"/>
    </location>
</feature>
<evidence type="ECO:0000256" key="1">
    <source>
        <dbReference type="ARBA" id="ARBA00004651"/>
    </source>
</evidence>
<accession>A0A4U2YJL5</accession>
<comment type="caution">
    <text evidence="14">The sequence shown here is derived from an EMBL/GenBank/DDBJ whole genome shotgun (WGS) entry which is preliminary data.</text>
</comment>